<name>A0ABI7Y5Y4_FELCA</name>
<protein>
    <submittedName>
        <fullName evidence="3">Peptidase inhibitor 3</fullName>
    </submittedName>
</protein>
<dbReference type="InterPro" id="IPR036645">
    <property type="entry name" value="Elafin-like_sf"/>
</dbReference>
<reference evidence="3" key="3">
    <citation type="submission" date="2025-09" db="UniProtKB">
        <authorList>
            <consortium name="Ensembl"/>
        </authorList>
    </citation>
    <scope>IDENTIFICATION</scope>
    <source>
        <strain evidence="3">breed Abyssinian</strain>
    </source>
</reference>
<evidence type="ECO:0000259" key="2">
    <source>
        <dbReference type="PROSITE" id="PS51390"/>
    </source>
</evidence>
<evidence type="ECO:0000313" key="4">
    <source>
        <dbReference type="Proteomes" id="UP000823872"/>
    </source>
</evidence>
<gene>
    <name evidence="3" type="primary">PI3</name>
</gene>
<reference evidence="3 4" key="1">
    <citation type="submission" date="2021-02" db="EMBL/GenBank/DDBJ databases">
        <title>Safari Cat Assemblies.</title>
        <authorList>
            <person name="Bredemeyer K.R."/>
            <person name="Murphy W.J."/>
        </authorList>
    </citation>
    <scope>NUCLEOTIDE SEQUENCE [LARGE SCALE GENOMIC DNA]</scope>
</reference>
<dbReference type="GeneTree" id="ENSGT00530000064218"/>
<feature type="domain" description="WAP" evidence="2">
    <location>
        <begin position="188"/>
        <end position="236"/>
    </location>
</feature>
<proteinExistence type="predicted"/>
<dbReference type="Gene3D" id="4.10.75.10">
    <property type="entry name" value="Elafin-like"/>
    <property type="match status" value="1"/>
</dbReference>
<feature type="compositionally biased region" description="Low complexity" evidence="1">
    <location>
        <begin position="14"/>
        <end position="46"/>
    </location>
</feature>
<keyword evidence="4" id="KW-1185">Reference proteome</keyword>
<evidence type="ECO:0000256" key="1">
    <source>
        <dbReference type="SAM" id="MobiDB-lite"/>
    </source>
</evidence>
<dbReference type="SMART" id="SM00217">
    <property type="entry name" value="WAP"/>
    <property type="match status" value="1"/>
</dbReference>
<dbReference type="Proteomes" id="UP000823872">
    <property type="component" value="Chromosome A3"/>
</dbReference>
<feature type="region of interest" description="Disordered" evidence="1">
    <location>
        <begin position="143"/>
        <end position="162"/>
    </location>
</feature>
<feature type="compositionally biased region" description="Polar residues" evidence="1">
    <location>
        <begin position="104"/>
        <end position="120"/>
    </location>
</feature>
<dbReference type="InterPro" id="IPR008197">
    <property type="entry name" value="WAP_dom"/>
</dbReference>
<feature type="region of interest" description="Disordered" evidence="1">
    <location>
        <begin position="1"/>
        <end position="126"/>
    </location>
</feature>
<evidence type="ECO:0000313" key="3">
    <source>
        <dbReference type="Ensembl" id="ENSFCTP00005030192.1"/>
    </source>
</evidence>
<reference evidence="3" key="2">
    <citation type="submission" date="2025-08" db="UniProtKB">
        <authorList>
            <consortium name="Ensembl"/>
        </authorList>
    </citation>
    <scope>IDENTIFICATION</scope>
    <source>
        <strain evidence="3">breed Abyssinian</strain>
    </source>
</reference>
<organism evidence="3 4">
    <name type="scientific">Felis catus</name>
    <name type="common">Cat</name>
    <name type="synonym">Felis silvestris catus</name>
    <dbReference type="NCBI Taxonomy" id="9685"/>
    <lineage>
        <taxon>Eukaryota</taxon>
        <taxon>Metazoa</taxon>
        <taxon>Chordata</taxon>
        <taxon>Craniata</taxon>
        <taxon>Vertebrata</taxon>
        <taxon>Euteleostomi</taxon>
        <taxon>Mammalia</taxon>
        <taxon>Eutheria</taxon>
        <taxon>Laurasiatheria</taxon>
        <taxon>Carnivora</taxon>
        <taxon>Feliformia</taxon>
        <taxon>Felidae</taxon>
        <taxon>Felinae</taxon>
        <taxon>Felis</taxon>
    </lineage>
</organism>
<dbReference type="SUPFAM" id="SSF57256">
    <property type="entry name" value="Elafin-like"/>
    <property type="match status" value="1"/>
</dbReference>
<dbReference type="PROSITE" id="PS51390">
    <property type="entry name" value="WAP"/>
    <property type="match status" value="1"/>
</dbReference>
<dbReference type="CDD" id="cd00199">
    <property type="entry name" value="WAP"/>
    <property type="match status" value="1"/>
</dbReference>
<sequence length="236" mass="24638">RSRTRAPPRRSRRTGAAPAPRTPRPAGGPAACPGSGPARVRSAAASRRPRSRAAPRRSAARARGRRAPGTRSPWPVDTGRAGCGAGVVSGPAFQKAGFNPPAPSTSSGVQTARRSGASSSVKREQRLSFRSVMRSNARCRSSMNNSSCLSSPGISGQGTDKGRVLVKGQDPVRGQDPVKTKDLLKVPVSTKPGSCPNILMRCAMMNPPNHCLRDTECPGAKKCCHGPCGLACLDPQ</sequence>
<dbReference type="PRINTS" id="PR00003">
    <property type="entry name" value="4DISULPHCORE"/>
</dbReference>
<feature type="compositionally biased region" description="Basic residues" evidence="1">
    <location>
        <begin position="1"/>
        <end position="13"/>
    </location>
</feature>
<feature type="compositionally biased region" description="Basic residues" evidence="1">
    <location>
        <begin position="47"/>
        <end position="68"/>
    </location>
</feature>
<accession>A0ABI7Y5Y4</accession>
<dbReference type="Pfam" id="PF00095">
    <property type="entry name" value="WAP"/>
    <property type="match status" value="1"/>
</dbReference>
<dbReference type="Ensembl" id="ENSFCTT00005042462.1">
    <property type="protein sequence ID" value="ENSFCTP00005030192.1"/>
    <property type="gene ID" value="ENSFCTG00005014885.1"/>
</dbReference>